<dbReference type="Proteomes" id="UP000257109">
    <property type="component" value="Unassembled WGS sequence"/>
</dbReference>
<organism evidence="1 2">
    <name type="scientific">Mucuna pruriens</name>
    <name type="common">Velvet bean</name>
    <name type="synonym">Dolichos pruriens</name>
    <dbReference type="NCBI Taxonomy" id="157652"/>
    <lineage>
        <taxon>Eukaryota</taxon>
        <taxon>Viridiplantae</taxon>
        <taxon>Streptophyta</taxon>
        <taxon>Embryophyta</taxon>
        <taxon>Tracheophyta</taxon>
        <taxon>Spermatophyta</taxon>
        <taxon>Magnoliopsida</taxon>
        <taxon>eudicotyledons</taxon>
        <taxon>Gunneridae</taxon>
        <taxon>Pentapetalae</taxon>
        <taxon>rosids</taxon>
        <taxon>fabids</taxon>
        <taxon>Fabales</taxon>
        <taxon>Fabaceae</taxon>
        <taxon>Papilionoideae</taxon>
        <taxon>50 kb inversion clade</taxon>
        <taxon>NPAAA clade</taxon>
        <taxon>indigoferoid/millettioid clade</taxon>
        <taxon>Phaseoleae</taxon>
        <taxon>Mucuna</taxon>
    </lineage>
</organism>
<name>A0A371FTB2_MUCPR</name>
<gene>
    <name evidence="1" type="ORF">CR513_37714</name>
</gene>
<dbReference type="EMBL" id="QJKJ01007890">
    <property type="protein sequence ID" value="RDX81587.1"/>
    <property type="molecule type" value="Genomic_DNA"/>
</dbReference>
<dbReference type="AlphaFoldDB" id="A0A371FTB2"/>
<proteinExistence type="predicted"/>
<dbReference type="OrthoDB" id="687700at2759"/>
<comment type="caution">
    <text evidence="1">The sequence shown here is derived from an EMBL/GenBank/DDBJ whole genome shotgun (WGS) entry which is preliminary data.</text>
</comment>
<protein>
    <recommendedName>
        <fullName evidence="3">MULE transposase domain-containing protein</fullName>
    </recommendedName>
</protein>
<evidence type="ECO:0000313" key="2">
    <source>
        <dbReference type="Proteomes" id="UP000257109"/>
    </source>
</evidence>
<evidence type="ECO:0000313" key="1">
    <source>
        <dbReference type="EMBL" id="RDX81587.1"/>
    </source>
</evidence>
<reference evidence="1" key="1">
    <citation type="submission" date="2018-05" db="EMBL/GenBank/DDBJ databases">
        <title>Draft genome of Mucuna pruriens seed.</title>
        <authorList>
            <person name="Nnadi N.E."/>
            <person name="Vos R."/>
            <person name="Hasami M.H."/>
            <person name="Devisetty U.K."/>
            <person name="Aguiy J.C."/>
        </authorList>
    </citation>
    <scope>NUCLEOTIDE SEQUENCE [LARGE SCALE GENOMIC DNA]</scope>
    <source>
        <strain evidence="1">JCA_2017</strain>
    </source>
</reference>
<feature type="non-terminal residue" evidence="1">
    <location>
        <position position="1"/>
    </location>
</feature>
<accession>A0A371FTB2</accession>
<sequence length="86" mass="9953">MNIGAKTLGLTICNDLFYKITRHEVDATKKLALEVVEEDTIHRSRWSHLKTKYGGHLLIAVGKDENDRYFHLVIAIVETETKDSWR</sequence>
<feature type="non-terminal residue" evidence="1">
    <location>
        <position position="86"/>
    </location>
</feature>
<keyword evidence="2" id="KW-1185">Reference proteome</keyword>
<evidence type="ECO:0008006" key="3">
    <source>
        <dbReference type="Google" id="ProtNLM"/>
    </source>
</evidence>